<accession>A0ABP5KIE2</accession>
<proteinExistence type="inferred from homology"/>
<reference evidence="6" key="1">
    <citation type="journal article" date="2019" name="Int. J. Syst. Evol. Microbiol.">
        <title>The Global Catalogue of Microorganisms (GCM) 10K type strain sequencing project: providing services to taxonomists for standard genome sequencing and annotation.</title>
        <authorList>
            <consortium name="The Broad Institute Genomics Platform"/>
            <consortium name="The Broad Institute Genome Sequencing Center for Infectious Disease"/>
            <person name="Wu L."/>
            <person name="Ma J."/>
        </authorList>
    </citation>
    <scope>NUCLEOTIDE SEQUENCE [LARGE SCALE GENOMIC DNA]</scope>
    <source>
        <strain evidence="6">JCM 13850</strain>
    </source>
</reference>
<feature type="domain" description="AMP-dependent synthetase/ligase" evidence="3">
    <location>
        <begin position="50"/>
        <end position="428"/>
    </location>
</feature>
<evidence type="ECO:0000256" key="2">
    <source>
        <dbReference type="ARBA" id="ARBA00022598"/>
    </source>
</evidence>
<comment type="similarity">
    <text evidence="1">Belongs to the ATP-dependent AMP-binding enzyme family.</text>
</comment>
<feature type="domain" description="AMP-binding enzyme C-terminal" evidence="4">
    <location>
        <begin position="478"/>
        <end position="554"/>
    </location>
</feature>
<evidence type="ECO:0000313" key="6">
    <source>
        <dbReference type="Proteomes" id="UP001501020"/>
    </source>
</evidence>
<dbReference type="Gene3D" id="3.40.50.12780">
    <property type="entry name" value="N-terminal domain of ligase-like"/>
    <property type="match status" value="1"/>
</dbReference>
<dbReference type="InterPro" id="IPR020845">
    <property type="entry name" value="AMP-binding_CS"/>
</dbReference>
<dbReference type="EMBL" id="BAAAMR010000015">
    <property type="protein sequence ID" value="GAA2130868.1"/>
    <property type="molecule type" value="Genomic_DNA"/>
</dbReference>
<dbReference type="InterPro" id="IPR000873">
    <property type="entry name" value="AMP-dep_synth/lig_dom"/>
</dbReference>
<organism evidence="5 6">
    <name type="scientific">Actinomadura napierensis</name>
    <dbReference type="NCBI Taxonomy" id="267854"/>
    <lineage>
        <taxon>Bacteria</taxon>
        <taxon>Bacillati</taxon>
        <taxon>Actinomycetota</taxon>
        <taxon>Actinomycetes</taxon>
        <taxon>Streptosporangiales</taxon>
        <taxon>Thermomonosporaceae</taxon>
        <taxon>Actinomadura</taxon>
    </lineage>
</organism>
<sequence>MSLSVVAVHQAVVESLTASGGRFELEQVTVGERLYRAYRHAPASLEEFFSNAASSFADRGLLVQEGRRYTYGELFTAARRLAGSLRDEFGVGTGDRVGIVMRNRAEYLVALFAAARIGAVAVLFNSRGTATELGAATDDVPCTVIIADKGRAERLTEGDCAAPLVVVGGHGSSGTADATDYADLVAPGRRDAAAAVVDRDAPAWVLFTSGTSGRSKGAVLTQRNVCNMITNLDYMRESARELRSRLSGVPAEVLLERTPPLVSLLVYPLFHVSGLSVMAGALLKGGHMVALRRWDPERAARDIVENKVTALSAPPLVLHDLLALPDAAGVLRGLVQIGAGGQATPVNLARRMREAAPGAAQSGGWGMTETVATVCAAAGPLADARPGAAGRTMPVMDVRAVDDAGRVLPPGTPGELQVRGVLVMQGYYGRPEATATAFDGEWYRTGDVGHVDEDGFVYVIDRLTDMVISGGENIYCAEVEKALTATDDFVEVAVFGVPDVRTGERTVAAVRPRDGLVLAPEDIRSAVGRVLADYKVPSEVVFLPDPFPRTATGKVEKAKLRAAFLADRGKRRD</sequence>
<dbReference type="Pfam" id="PF00501">
    <property type="entry name" value="AMP-binding"/>
    <property type="match status" value="1"/>
</dbReference>
<comment type="caution">
    <text evidence="5">The sequence shown here is derived from an EMBL/GenBank/DDBJ whole genome shotgun (WGS) entry which is preliminary data.</text>
</comment>
<dbReference type="SUPFAM" id="SSF56801">
    <property type="entry name" value="Acetyl-CoA synthetase-like"/>
    <property type="match status" value="1"/>
</dbReference>
<dbReference type="Pfam" id="PF13193">
    <property type="entry name" value="AMP-binding_C"/>
    <property type="match status" value="1"/>
</dbReference>
<dbReference type="PANTHER" id="PTHR43201:SF5">
    <property type="entry name" value="MEDIUM-CHAIN ACYL-COA LIGASE ACSF2, MITOCHONDRIAL"/>
    <property type="match status" value="1"/>
</dbReference>
<dbReference type="PANTHER" id="PTHR43201">
    <property type="entry name" value="ACYL-COA SYNTHETASE"/>
    <property type="match status" value="1"/>
</dbReference>
<evidence type="ECO:0000313" key="5">
    <source>
        <dbReference type="EMBL" id="GAA2130868.1"/>
    </source>
</evidence>
<dbReference type="InterPro" id="IPR042099">
    <property type="entry name" value="ANL_N_sf"/>
</dbReference>
<keyword evidence="6" id="KW-1185">Reference proteome</keyword>
<dbReference type="InterPro" id="IPR045851">
    <property type="entry name" value="AMP-bd_C_sf"/>
</dbReference>
<dbReference type="RefSeq" id="WP_344264707.1">
    <property type="nucleotide sequence ID" value="NZ_BAAAMR010000015.1"/>
</dbReference>
<dbReference type="InterPro" id="IPR025110">
    <property type="entry name" value="AMP-bd_C"/>
</dbReference>
<dbReference type="PROSITE" id="PS00455">
    <property type="entry name" value="AMP_BINDING"/>
    <property type="match status" value="1"/>
</dbReference>
<evidence type="ECO:0000259" key="3">
    <source>
        <dbReference type="Pfam" id="PF00501"/>
    </source>
</evidence>
<dbReference type="Proteomes" id="UP001501020">
    <property type="component" value="Unassembled WGS sequence"/>
</dbReference>
<name>A0ABP5KIE2_9ACTN</name>
<protein>
    <submittedName>
        <fullName evidence="5">Class I adenylate-forming enzyme family protein</fullName>
    </submittedName>
</protein>
<evidence type="ECO:0000256" key="1">
    <source>
        <dbReference type="ARBA" id="ARBA00006432"/>
    </source>
</evidence>
<evidence type="ECO:0000259" key="4">
    <source>
        <dbReference type="Pfam" id="PF13193"/>
    </source>
</evidence>
<gene>
    <name evidence="5" type="ORF">GCM10009727_23030</name>
</gene>
<dbReference type="Gene3D" id="3.30.300.30">
    <property type="match status" value="1"/>
</dbReference>
<keyword evidence="2" id="KW-0436">Ligase</keyword>